<name>A0A8J2Z3P2_9GAMM</name>
<dbReference type="AlphaFoldDB" id="A0A8J2Z3P2"/>
<gene>
    <name evidence="1" type="ORF">GCM10010995_10830</name>
</gene>
<evidence type="ECO:0000313" key="1">
    <source>
        <dbReference type="EMBL" id="GGF95437.1"/>
    </source>
</evidence>
<evidence type="ECO:0000313" key="2">
    <source>
        <dbReference type="Proteomes" id="UP000636949"/>
    </source>
</evidence>
<dbReference type="EMBL" id="BMJS01000009">
    <property type="protein sequence ID" value="GGF95437.1"/>
    <property type="molecule type" value="Genomic_DNA"/>
</dbReference>
<comment type="caution">
    <text evidence="1">The sequence shown here is derived from an EMBL/GenBank/DDBJ whole genome shotgun (WGS) entry which is preliminary data.</text>
</comment>
<sequence length="464" mass="54399">MQDVLAQKFIQLQSVLESDVKDLKRDVLQYIYNARLRSFNTRIPYLQSAIPYKLFTEIKLKPSQVNAVDLLLSDRIEALTKDGQKCTLHPMFNTQILPCEITNRRSDGDKIYLSLNNLSGFFYLDQNHIDIWCFDENEILASNYFDVLKEAEFSLEFTLQGEKRTKRAVVEKLHYAYMHPHEYLKDQLRDRRFYQGLRLQFNNDFYEEEIKSIELVIDFKGKMIDVEEGISLIKVNHLPLINYHIDYALPIRVDGSKDSYPIILNHEKNDLLLRELEVSLIQETKTTRLYPQSSCGYGEPSYTLVPAEKSMHQRYTHIQFHNIPFEPGMQAQIKAAWHSGYRQLGRLESFNIPSKPIESLKLAPIVSLEASASVVLDFYAMQLIQKLSYKRNILHKDLLDLVTEILPLQYQQEKLTHLIAYLRDVEDQIVHMNNAKEISFCKDTALNRYLNTMFKILVQFKNQL</sequence>
<dbReference type="NCBIfam" id="NF041246">
    <property type="entry name" value="T6SS_IglH_TssF"/>
    <property type="match status" value="1"/>
</dbReference>
<organism evidence="1 2">
    <name type="scientific">Cysteiniphilum litorale</name>
    <dbReference type="NCBI Taxonomy" id="2056700"/>
    <lineage>
        <taxon>Bacteria</taxon>
        <taxon>Pseudomonadati</taxon>
        <taxon>Pseudomonadota</taxon>
        <taxon>Gammaproteobacteria</taxon>
        <taxon>Thiotrichales</taxon>
        <taxon>Fastidiosibacteraceae</taxon>
        <taxon>Cysteiniphilum</taxon>
    </lineage>
</organism>
<dbReference type="RefSeq" id="WP_117002234.1">
    <property type="nucleotide sequence ID" value="NZ_BMJS01000009.1"/>
</dbReference>
<proteinExistence type="predicted"/>
<keyword evidence="2" id="KW-1185">Reference proteome</keyword>
<reference evidence="1" key="1">
    <citation type="journal article" date="2014" name="Int. J. Syst. Evol. Microbiol.">
        <title>Complete genome sequence of Corynebacterium casei LMG S-19264T (=DSM 44701T), isolated from a smear-ripened cheese.</title>
        <authorList>
            <consortium name="US DOE Joint Genome Institute (JGI-PGF)"/>
            <person name="Walter F."/>
            <person name="Albersmeier A."/>
            <person name="Kalinowski J."/>
            <person name="Ruckert C."/>
        </authorList>
    </citation>
    <scope>NUCLEOTIDE SEQUENCE</scope>
    <source>
        <strain evidence="1">CGMCC 1.15758</strain>
    </source>
</reference>
<accession>A0A8J2Z3P2</accession>
<protein>
    <submittedName>
        <fullName evidence="1">Uncharacterized protein</fullName>
    </submittedName>
</protein>
<dbReference type="Proteomes" id="UP000636949">
    <property type="component" value="Unassembled WGS sequence"/>
</dbReference>
<reference evidence="1" key="2">
    <citation type="submission" date="2020-09" db="EMBL/GenBank/DDBJ databases">
        <authorList>
            <person name="Sun Q."/>
            <person name="Zhou Y."/>
        </authorList>
    </citation>
    <scope>NUCLEOTIDE SEQUENCE</scope>
    <source>
        <strain evidence="1">CGMCC 1.15758</strain>
    </source>
</reference>